<dbReference type="Proteomes" id="UP000322917">
    <property type="component" value="Unassembled WGS sequence"/>
</dbReference>
<name>A0A1M6NZE1_9FIRM</name>
<keyword evidence="2" id="KW-1185">Reference proteome</keyword>
<reference evidence="1 2" key="1">
    <citation type="submission" date="2016-11" db="EMBL/GenBank/DDBJ databases">
        <authorList>
            <person name="Varghese N."/>
            <person name="Submissions S."/>
        </authorList>
    </citation>
    <scope>NUCLEOTIDE SEQUENCE [LARGE SCALE GENOMIC DNA]</scope>
    <source>
        <strain evidence="1 2">DSM 15287</strain>
    </source>
</reference>
<dbReference type="AlphaFoldDB" id="A0A1M6NZE1"/>
<dbReference type="EMBL" id="FQZD01000061">
    <property type="protein sequence ID" value="SHK01018.1"/>
    <property type="molecule type" value="Genomic_DNA"/>
</dbReference>
<gene>
    <name evidence="1" type="ORF">SAMN02745170_03916</name>
</gene>
<evidence type="ECO:0000313" key="2">
    <source>
        <dbReference type="Proteomes" id="UP000322917"/>
    </source>
</evidence>
<organism evidence="1 2">
    <name type="scientific">Propionispora hippei DSM 15287</name>
    <dbReference type="NCBI Taxonomy" id="1123003"/>
    <lineage>
        <taxon>Bacteria</taxon>
        <taxon>Bacillati</taxon>
        <taxon>Bacillota</taxon>
        <taxon>Negativicutes</taxon>
        <taxon>Selenomonadales</taxon>
        <taxon>Sporomusaceae</taxon>
        <taxon>Propionispora</taxon>
    </lineage>
</organism>
<evidence type="ECO:0000313" key="1">
    <source>
        <dbReference type="EMBL" id="SHK01018.1"/>
    </source>
</evidence>
<protein>
    <submittedName>
        <fullName evidence="1">Uncharacterized protein</fullName>
    </submittedName>
</protein>
<sequence length="60" mass="6821">MANRRRKQIVCPACKSRLKEVVDVNGAPDLVCVNETCKFSVICQPPRTDREKEDEGKFVL</sequence>
<proteinExistence type="predicted"/>
<accession>A0A1M6NZE1</accession>